<dbReference type="InterPro" id="IPR007379">
    <property type="entry name" value="Tim44-like_dom"/>
</dbReference>
<dbReference type="InterPro" id="IPR032710">
    <property type="entry name" value="NTF2-like_dom_sf"/>
</dbReference>
<dbReference type="PANTHER" id="PTHR10721">
    <property type="entry name" value="MITOCHONDRIAL IMPORT INNER MEMBRANE TRANSLOCASE SUBUNIT TIM44"/>
    <property type="match status" value="1"/>
</dbReference>
<proteinExistence type="inferred from homology"/>
<accession>A0A239PJS5</accession>
<evidence type="ECO:0000313" key="7">
    <source>
        <dbReference type="Proteomes" id="UP000198346"/>
    </source>
</evidence>
<keyword evidence="4" id="KW-0472">Membrane</keyword>
<keyword evidence="7" id="KW-1185">Reference proteome</keyword>
<organism evidence="6 7">
    <name type="scientific">Amphiplicatus metriothermophilus</name>
    <dbReference type="NCBI Taxonomy" id="1519374"/>
    <lineage>
        <taxon>Bacteria</taxon>
        <taxon>Pseudomonadati</taxon>
        <taxon>Pseudomonadota</taxon>
        <taxon>Alphaproteobacteria</taxon>
        <taxon>Parvularculales</taxon>
        <taxon>Parvularculaceae</taxon>
        <taxon>Amphiplicatus</taxon>
    </lineage>
</organism>
<evidence type="ECO:0000256" key="2">
    <source>
        <dbReference type="ARBA" id="ARBA00009597"/>
    </source>
</evidence>
<feature type="domain" description="Tim44-like" evidence="5">
    <location>
        <begin position="63"/>
        <end position="209"/>
    </location>
</feature>
<dbReference type="EMBL" id="FZQA01000001">
    <property type="protein sequence ID" value="SNT68056.1"/>
    <property type="molecule type" value="Genomic_DNA"/>
</dbReference>
<name>A0A239PJS5_9PROT</name>
<dbReference type="NCBIfam" id="NF033779">
    <property type="entry name" value="Tim44_TimA_adap"/>
    <property type="match status" value="1"/>
</dbReference>
<dbReference type="InterPro" id="IPR039544">
    <property type="entry name" value="Tim44-like"/>
</dbReference>
<evidence type="ECO:0000256" key="1">
    <source>
        <dbReference type="ARBA" id="ARBA00004370"/>
    </source>
</evidence>
<comment type="subcellular location">
    <subcellularLocation>
        <location evidence="1">Membrane</location>
    </subcellularLocation>
</comment>
<dbReference type="GO" id="GO:0030150">
    <property type="term" value="P:protein import into mitochondrial matrix"/>
    <property type="evidence" value="ECO:0007669"/>
    <property type="project" value="TreeGrafter"/>
</dbReference>
<dbReference type="GO" id="GO:0051087">
    <property type="term" value="F:protein-folding chaperone binding"/>
    <property type="evidence" value="ECO:0007669"/>
    <property type="project" value="TreeGrafter"/>
</dbReference>
<reference evidence="6 7" key="1">
    <citation type="submission" date="2017-07" db="EMBL/GenBank/DDBJ databases">
        <authorList>
            <person name="Sun Z.S."/>
            <person name="Albrecht U."/>
            <person name="Echele G."/>
            <person name="Lee C.C."/>
        </authorList>
    </citation>
    <scope>NUCLEOTIDE SEQUENCE [LARGE SCALE GENOMIC DNA]</scope>
    <source>
        <strain evidence="6 7">CGMCC 1.12710</strain>
    </source>
</reference>
<dbReference type="PANTHER" id="PTHR10721:SF1">
    <property type="entry name" value="MITOCHONDRIAL IMPORT INNER MEMBRANE TRANSLOCASE SUBUNIT TIM44"/>
    <property type="match status" value="1"/>
</dbReference>
<evidence type="ECO:0000259" key="5">
    <source>
        <dbReference type="SMART" id="SM00978"/>
    </source>
</evidence>
<protein>
    <submittedName>
        <fullName evidence="6">Predicted lipid-binding transport protein, Tim44 family</fullName>
    </submittedName>
</protein>
<dbReference type="SMART" id="SM00978">
    <property type="entry name" value="Tim44"/>
    <property type="match status" value="1"/>
</dbReference>
<evidence type="ECO:0000256" key="4">
    <source>
        <dbReference type="ARBA" id="ARBA00023136"/>
    </source>
</evidence>
<dbReference type="OrthoDB" id="9798618at2"/>
<dbReference type="SUPFAM" id="SSF54427">
    <property type="entry name" value="NTF2-like"/>
    <property type="match status" value="1"/>
</dbReference>
<comment type="similarity">
    <text evidence="2">Belongs to the Tim44 family.</text>
</comment>
<sequence length="211" mass="22609">MDPVVLIFAAVAAFVLFRLFSVLGTRTGHERRDLESVRGGAGGGEARGEAQAAPAAVKPLAPVSAQAEPLRAADPYFDEKAFLDGARAAYEMIVEAFAAGDLKSIRRYLDPSVYNAFKAAVADREDKGHLTDLKFVGIDAARIVESKVERGVMTAVVDFASNQVRVTRDADGNVVEGDPARIDLVRDRWTFSRRAASSDPNWTLVATGGAV</sequence>
<dbReference type="AlphaFoldDB" id="A0A239PJS5"/>
<dbReference type="GO" id="GO:0016020">
    <property type="term" value="C:membrane"/>
    <property type="evidence" value="ECO:0007669"/>
    <property type="project" value="UniProtKB-SubCell"/>
</dbReference>
<evidence type="ECO:0000313" key="6">
    <source>
        <dbReference type="EMBL" id="SNT68056.1"/>
    </source>
</evidence>
<keyword evidence="3" id="KW-0809">Transit peptide</keyword>
<dbReference type="RefSeq" id="WP_089411041.1">
    <property type="nucleotide sequence ID" value="NZ_FZQA01000001.1"/>
</dbReference>
<evidence type="ECO:0000256" key="3">
    <source>
        <dbReference type="ARBA" id="ARBA00022946"/>
    </source>
</evidence>
<dbReference type="Gene3D" id="3.10.450.240">
    <property type="match status" value="1"/>
</dbReference>
<dbReference type="Proteomes" id="UP000198346">
    <property type="component" value="Unassembled WGS sequence"/>
</dbReference>
<dbReference type="Pfam" id="PF04280">
    <property type="entry name" value="Tim44"/>
    <property type="match status" value="1"/>
</dbReference>
<gene>
    <name evidence="6" type="ORF">SAMN06297382_0552</name>
</gene>